<name>A0A914WV37_9BILA</name>
<dbReference type="AlphaFoldDB" id="A0A914WV37"/>
<feature type="region of interest" description="Disordered" evidence="1">
    <location>
        <begin position="1"/>
        <end position="144"/>
    </location>
</feature>
<organism evidence="2 3">
    <name type="scientific">Plectus sambesii</name>
    <dbReference type="NCBI Taxonomy" id="2011161"/>
    <lineage>
        <taxon>Eukaryota</taxon>
        <taxon>Metazoa</taxon>
        <taxon>Ecdysozoa</taxon>
        <taxon>Nematoda</taxon>
        <taxon>Chromadorea</taxon>
        <taxon>Plectida</taxon>
        <taxon>Plectina</taxon>
        <taxon>Plectoidea</taxon>
        <taxon>Plectidae</taxon>
        <taxon>Plectus</taxon>
    </lineage>
</organism>
<feature type="compositionally biased region" description="Low complexity" evidence="1">
    <location>
        <begin position="49"/>
        <end position="60"/>
    </location>
</feature>
<dbReference type="WBParaSite" id="PSAMB.scaffold495size49420.g6434.t1">
    <property type="protein sequence ID" value="PSAMB.scaffold495size49420.g6434.t1"/>
    <property type="gene ID" value="PSAMB.scaffold495size49420.g6434"/>
</dbReference>
<protein>
    <submittedName>
        <fullName evidence="3">Uncharacterized protein</fullName>
    </submittedName>
</protein>
<evidence type="ECO:0000313" key="2">
    <source>
        <dbReference type="Proteomes" id="UP000887566"/>
    </source>
</evidence>
<evidence type="ECO:0000256" key="1">
    <source>
        <dbReference type="SAM" id="MobiDB-lite"/>
    </source>
</evidence>
<dbReference type="Proteomes" id="UP000887566">
    <property type="component" value="Unplaced"/>
</dbReference>
<feature type="compositionally biased region" description="Low complexity" evidence="1">
    <location>
        <begin position="93"/>
        <end position="106"/>
    </location>
</feature>
<keyword evidence="2" id="KW-1185">Reference proteome</keyword>
<proteinExistence type="predicted"/>
<feature type="compositionally biased region" description="Gly residues" evidence="1">
    <location>
        <begin position="70"/>
        <end position="81"/>
    </location>
</feature>
<feature type="compositionally biased region" description="Low complexity" evidence="1">
    <location>
        <begin position="12"/>
        <end position="37"/>
    </location>
</feature>
<evidence type="ECO:0000313" key="3">
    <source>
        <dbReference type="WBParaSite" id="PSAMB.scaffold495size49420.g6434.t1"/>
    </source>
</evidence>
<sequence>MAKKNKKRKASPESSPSEQSEVEEQSSSTSTRSSSSSETRRKKRKRGSAKAARSSGTTSRDSINVHSIKGGKGGVKIGGGDVKNVKSDKSSRQRSSISNSGDNNSSTHINAKKVIINQHEDAATQPSPGPSRPHTGNLKQVLTK</sequence>
<accession>A0A914WV37</accession>
<reference evidence="3" key="1">
    <citation type="submission" date="2022-11" db="UniProtKB">
        <authorList>
            <consortium name="WormBaseParasite"/>
        </authorList>
    </citation>
    <scope>IDENTIFICATION</scope>
</reference>